<reference evidence="4 5" key="1">
    <citation type="journal article" date="2011" name="Proc. Natl. Acad. Sci. U.S.A.">
        <title>Comparative genomics of xylose-fermenting fungi for enhanced biofuel production.</title>
        <authorList>
            <person name="Wohlbach D.J."/>
            <person name="Kuo A."/>
            <person name="Sato T.K."/>
            <person name="Potts K.M."/>
            <person name="Salamov A.A."/>
            <person name="LaButti K.M."/>
            <person name="Sun H."/>
            <person name="Clum A."/>
            <person name="Pangilinan J.L."/>
            <person name="Lindquist E.A."/>
            <person name="Lucas S."/>
            <person name="Lapidus A."/>
            <person name="Jin M."/>
            <person name="Gunawan C."/>
            <person name="Balan V."/>
            <person name="Dale B.E."/>
            <person name="Jeffries T.W."/>
            <person name="Zinkel R."/>
            <person name="Barry K.W."/>
            <person name="Grigoriev I.V."/>
            <person name="Gasch A.P."/>
        </authorList>
    </citation>
    <scope>NUCLEOTIDE SEQUENCE [LARGE SCALE GENOMIC DNA]</scope>
    <source>
        <strain evidence="4">ATCC 10573</strain>
        <strain evidence="5">ATCC 10573 / BCRC 21748 / CBS 615 / JCM 9827 / NBRC 10315 / NRRL Y-1498 / VKM Y-70</strain>
    </source>
</reference>
<dbReference type="InterPro" id="IPR036638">
    <property type="entry name" value="HLH_DNA-bd_sf"/>
</dbReference>
<dbReference type="Gene3D" id="4.10.280.10">
    <property type="entry name" value="Helix-loop-helix DNA-binding domain"/>
    <property type="match status" value="1"/>
</dbReference>
<dbReference type="SUPFAM" id="SSF47459">
    <property type="entry name" value="HLH, helix-loop-helix DNA-binding domain"/>
    <property type="match status" value="1"/>
</dbReference>
<feature type="domain" description="BHLH" evidence="2">
    <location>
        <begin position="151"/>
        <end position="221"/>
    </location>
</feature>
<dbReference type="AlphaFoldDB" id="G3AZT9"/>
<gene>
    <name evidence="4" type="ORF">CANTEDRAFT_112975</name>
</gene>
<dbReference type="GeneID" id="18246764"/>
<proteinExistence type="predicted"/>
<feature type="compositionally biased region" description="Basic residues" evidence="1">
    <location>
        <begin position="133"/>
        <end position="146"/>
    </location>
</feature>
<dbReference type="SMART" id="SM00353">
    <property type="entry name" value="HLH"/>
    <property type="match status" value="1"/>
</dbReference>
<dbReference type="Proteomes" id="UP000000707">
    <property type="component" value="Unassembled WGS sequence"/>
</dbReference>
<evidence type="ECO:0000313" key="4">
    <source>
        <dbReference type="EMBL" id="EGV65468.1"/>
    </source>
</evidence>
<dbReference type="PANTHER" id="PTHR47336:SF3">
    <property type="entry name" value="SERINE-RICH PROTEIN TYE7"/>
    <property type="match status" value="1"/>
</dbReference>
<dbReference type="InterPro" id="IPR011598">
    <property type="entry name" value="bHLH_dom"/>
</dbReference>
<feature type="region of interest" description="Disordered" evidence="1">
    <location>
        <begin position="84"/>
        <end position="153"/>
    </location>
</feature>
<dbReference type="GO" id="GO:0046983">
    <property type="term" value="F:protein dimerization activity"/>
    <property type="evidence" value="ECO:0007669"/>
    <property type="project" value="InterPro"/>
</dbReference>
<dbReference type="PROSITE" id="PS50888">
    <property type="entry name" value="BHLH"/>
    <property type="match status" value="1"/>
</dbReference>
<dbReference type="OrthoDB" id="2133190at2759"/>
<dbReference type="HOGENOM" id="CLU_1142472_0_0_1"/>
<dbReference type="EMBL" id="GL996514">
    <property type="protein sequence ID" value="EGV65468.1"/>
    <property type="molecule type" value="Genomic_DNA"/>
</dbReference>
<evidence type="ECO:0000313" key="5">
    <source>
        <dbReference type="Proteomes" id="UP000000707"/>
    </source>
</evidence>
<dbReference type="InterPro" id="IPR052099">
    <property type="entry name" value="Regulatory_TF_Diverse"/>
</dbReference>
<sequence length="243" mass="27453">MNTFNYEFQPISPMSDNEDWVKYIKSEDCSDEEIPQDMFDGPLDEFFSNEYSSYISSNQMNTPVDSSQGYKINLNSVNHKLLDSATTTDDDSSCQSSPHQSSSISSPDDLVFDSQKLSSATSGSGTTTASSQKKTKRITRKRAPRKKLTEHQKAAHNVIEKKYRININTKIESLQKLIPSVAREEPGFRTHSKADAENDSKSKKLNKSLILDKAIEYIMFLQQNQCKVIVENTGVKSRLGRYN</sequence>
<evidence type="ECO:0000313" key="3">
    <source>
        <dbReference type="EMBL" id="EGV65467.1"/>
    </source>
</evidence>
<evidence type="ECO:0000259" key="2">
    <source>
        <dbReference type="PROSITE" id="PS50888"/>
    </source>
</evidence>
<protein>
    <submittedName>
        <fullName evidence="3">HLH-domain-containing protein</fullName>
    </submittedName>
</protein>
<dbReference type="eggNOG" id="KOG2588">
    <property type="taxonomic scope" value="Eukaryota"/>
</dbReference>
<organism evidence="5">
    <name type="scientific">Candida tenuis (strain ATCC 10573 / BCRC 21748 / CBS 615 / JCM 9827 / NBRC 10315 / NRRL Y-1498 / VKM Y-70)</name>
    <name type="common">Yeast</name>
    <name type="synonym">Yamadazyma tenuis</name>
    <dbReference type="NCBI Taxonomy" id="590646"/>
    <lineage>
        <taxon>Eukaryota</taxon>
        <taxon>Fungi</taxon>
        <taxon>Dikarya</taxon>
        <taxon>Ascomycota</taxon>
        <taxon>Saccharomycotina</taxon>
        <taxon>Pichiomycetes</taxon>
        <taxon>Debaryomycetaceae</taxon>
        <taxon>Yamadazyma</taxon>
    </lineage>
</organism>
<dbReference type="KEGG" id="cten:18246764"/>
<evidence type="ECO:0000256" key="1">
    <source>
        <dbReference type="SAM" id="MobiDB-lite"/>
    </source>
</evidence>
<dbReference type="CDD" id="cd11395">
    <property type="entry name" value="bHLHzip_SREBP_like"/>
    <property type="match status" value="1"/>
</dbReference>
<accession>G3AZT9</accession>
<keyword evidence="5" id="KW-1185">Reference proteome</keyword>
<dbReference type="STRING" id="590646.G3AZT9"/>
<dbReference type="PANTHER" id="PTHR47336">
    <property type="entry name" value="TRANSCRIPTION FACTOR HMS1-RELATED"/>
    <property type="match status" value="1"/>
</dbReference>
<feature type="compositionally biased region" description="Low complexity" evidence="1">
    <location>
        <begin position="84"/>
        <end position="109"/>
    </location>
</feature>
<dbReference type="Pfam" id="PF00010">
    <property type="entry name" value="HLH"/>
    <property type="match status" value="1"/>
</dbReference>
<name>G3AZT9_CANTC</name>
<feature type="compositionally biased region" description="Low complexity" evidence="1">
    <location>
        <begin position="118"/>
        <end position="131"/>
    </location>
</feature>
<dbReference type="EMBL" id="GL996514">
    <property type="protein sequence ID" value="EGV65467.1"/>
    <property type="molecule type" value="Genomic_DNA"/>
</dbReference>